<dbReference type="Proteomes" id="UP001300692">
    <property type="component" value="Unassembled WGS sequence"/>
</dbReference>
<gene>
    <name evidence="3" type="ORF">N7U62_12435</name>
</gene>
<feature type="signal peptide" evidence="2">
    <location>
        <begin position="1"/>
        <end position="25"/>
    </location>
</feature>
<name>A0ABT3CV36_9BACT</name>
<dbReference type="InterPro" id="IPR005601">
    <property type="entry name" value="Tail_fibre_p36"/>
</dbReference>
<evidence type="ECO:0000256" key="2">
    <source>
        <dbReference type="SAM" id="SignalP"/>
    </source>
</evidence>
<reference evidence="3 4" key="1">
    <citation type="submission" date="2022-10" db="EMBL/GenBank/DDBJ databases">
        <title>Comparative genomics and taxonomic characterization of three novel marine species of genus Reichenbachiella exhibiting antioxidant and polysaccharide degradation activities.</title>
        <authorList>
            <person name="Muhammad N."/>
            <person name="Lee Y.-J."/>
            <person name="Ko J."/>
            <person name="Kim S.-G."/>
        </authorList>
    </citation>
    <scope>NUCLEOTIDE SEQUENCE [LARGE SCALE GENOMIC DNA]</scope>
    <source>
        <strain evidence="3 4">ABR2-5</strain>
    </source>
</reference>
<dbReference type="EMBL" id="JAOYOD010000001">
    <property type="protein sequence ID" value="MCV9387479.1"/>
    <property type="molecule type" value="Genomic_DNA"/>
</dbReference>
<keyword evidence="1" id="KW-0175">Coiled coil</keyword>
<dbReference type="RefSeq" id="WP_264138302.1">
    <property type="nucleotide sequence ID" value="NZ_JAOYOD010000001.1"/>
</dbReference>
<evidence type="ECO:0000313" key="4">
    <source>
        <dbReference type="Proteomes" id="UP001300692"/>
    </source>
</evidence>
<organism evidence="3 4">
    <name type="scientific">Reichenbachiella ulvae</name>
    <dbReference type="NCBI Taxonomy" id="2980104"/>
    <lineage>
        <taxon>Bacteria</taxon>
        <taxon>Pseudomonadati</taxon>
        <taxon>Bacteroidota</taxon>
        <taxon>Cytophagia</taxon>
        <taxon>Cytophagales</taxon>
        <taxon>Reichenbachiellaceae</taxon>
        <taxon>Reichenbachiella</taxon>
    </lineage>
</organism>
<sequence length="293" mass="31715">MNIKKRINLGLCTLACLLLSWQTQAQTNKIGTSGDVGIGTDNPNLKLHVVDDVSNVARFESTNNTDNAQSTMLLNVGLTSRAMIKWHKEGGSSYKGALSFGTRGVDGLKERLFINGDGKVGIGTETPFSTAHVKHSESGLGISDVSGLIVENSGSSNDYCVFQAVTKGGGKSFSITNAGNVGIGTTTPDAKLAVKGTIHTQEVKVDMNGWSDFVFFDNYNLRSLEETEQYIQENQHLPDIPSEAEVTANGINLGEMDAKLLQKIEELTLYLIEQNKEIESLKTEIKALKNQSK</sequence>
<proteinExistence type="predicted"/>
<feature type="coiled-coil region" evidence="1">
    <location>
        <begin position="264"/>
        <end position="291"/>
    </location>
</feature>
<evidence type="ECO:0000313" key="3">
    <source>
        <dbReference type="EMBL" id="MCV9387479.1"/>
    </source>
</evidence>
<accession>A0ABT3CV36</accession>
<dbReference type="Pfam" id="PF03903">
    <property type="entry name" value="Phage_T4_gp36"/>
    <property type="match status" value="1"/>
</dbReference>
<protein>
    <submittedName>
        <fullName evidence="3">Tail fiber protein</fullName>
    </submittedName>
</protein>
<keyword evidence="2" id="KW-0732">Signal</keyword>
<comment type="caution">
    <text evidence="3">The sequence shown here is derived from an EMBL/GenBank/DDBJ whole genome shotgun (WGS) entry which is preliminary data.</text>
</comment>
<keyword evidence="4" id="KW-1185">Reference proteome</keyword>
<feature type="chain" id="PRO_5045092359" evidence="2">
    <location>
        <begin position="26"/>
        <end position="293"/>
    </location>
</feature>
<evidence type="ECO:0000256" key="1">
    <source>
        <dbReference type="SAM" id="Coils"/>
    </source>
</evidence>